<evidence type="ECO:0000259" key="2">
    <source>
        <dbReference type="PROSITE" id="PS50157"/>
    </source>
</evidence>
<keyword evidence="1" id="KW-0862">Zinc</keyword>
<sequence length="200" mass="23195">MKITDPFTGISNCNQKFVTGCLYRNNVDHTEHPLFAVIWGQKFQRSTTMPLCDPTFPSIYTGHSSTKKNRFYPNLSPQKNPDELGNFWTPLGYQLNQLVSNSRTWYDTNISKSKNGTTSKIRNAKVEESNQMMKEVELDSSRETSKCLSELEIRASDTKGYQCERCGKVFSYEYYRDKHLKYTRCVDKGDRKFPCSLCTR</sequence>
<feature type="domain" description="C2H2-type" evidence="2">
    <location>
        <begin position="161"/>
        <end position="192"/>
    </location>
</feature>
<name>A0A915ITQ4_ROMCU</name>
<keyword evidence="1" id="KW-0479">Metal-binding</keyword>
<dbReference type="Proteomes" id="UP000887565">
    <property type="component" value="Unplaced"/>
</dbReference>
<proteinExistence type="predicted"/>
<evidence type="ECO:0000256" key="1">
    <source>
        <dbReference type="PROSITE-ProRule" id="PRU00042"/>
    </source>
</evidence>
<dbReference type="AlphaFoldDB" id="A0A915ITQ4"/>
<protein>
    <submittedName>
        <fullName evidence="4">C2H2-type domain-containing protein</fullName>
    </submittedName>
</protein>
<evidence type="ECO:0000313" key="3">
    <source>
        <dbReference type="Proteomes" id="UP000887565"/>
    </source>
</evidence>
<dbReference type="PROSITE" id="PS50157">
    <property type="entry name" value="ZINC_FINGER_C2H2_2"/>
    <property type="match status" value="1"/>
</dbReference>
<evidence type="ECO:0000313" key="4">
    <source>
        <dbReference type="WBParaSite" id="nRc.2.0.1.t16764-RA"/>
    </source>
</evidence>
<organism evidence="3 4">
    <name type="scientific">Romanomermis culicivorax</name>
    <name type="common">Nematode worm</name>
    <dbReference type="NCBI Taxonomy" id="13658"/>
    <lineage>
        <taxon>Eukaryota</taxon>
        <taxon>Metazoa</taxon>
        <taxon>Ecdysozoa</taxon>
        <taxon>Nematoda</taxon>
        <taxon>Enoplea</taxon>
        <taxon>Dorylaimia</taxon>
        <taxon>Mermithida</taxon>
        <taxon>Mermithoidea</taxon>
        <taxon>Mermithidae</taxon>
        <taxon>Romanomermis</taxon>
    </lineage>
</organism>
<dbReference type="GO" id="GO:0008270">
    <property type="term" value="F:zinc ion binding"/>
    <property type="evidence" value="ECO:0007669"/>
    <property type="project" value="UniProtKB-KW"/>
</dbReference>
<accession>A0A915ITQ4</accession>
<dbReference type="InterPro" id="IPR013087">
    <property type="entry name" value="Znf_C2H2_type"/>
</dbReference>
<reference evidence="4" key="1">
    <citation type="submission" date="2022-11" db="UniProtKB">
        <authorList>
            <consortium name="WormBaseParasite"/>
        </authorList>
    </citation>
    <scope>IDENTIFICATION</scope>
</reference>
<keyword evidence="3" id="KW-1185">Reference proteome</keyword>
<keyword evidence="1" id="KW-0863">Zinc-finger</keyword>
<dbReference type="WBParaSite" id="nRc.2.0.1.t16764-RA">
    <property type="protein sequence ID" value="nRc.2.0.1.t16764-RA"/>
    <property type="gene ID" value="nRc.2.0.1.g16764"/>
</dbReference>